<dbReference type="GO" id="GO:0140359">
    <property type="term" value="F:ABC-type transporter activity"/>
    <property type="evidence" value="ECO:0007669"/>
    <property type="project" value="InterPro"/>
</dbReference>
<organism evidence="13 14">
    <name type="scientific">Paramuricea clavata</name>
    <name type="common">Red gorgonian</name>
    <name type="synonym">Violescent sea-whip</name>
    <dbReference type="NCBI Taxonomy" id="317549"/>
    <lineage>
        <taxon>Eukaryota</taxon>
        <taxon>Metazoa</taxon>
        <taxon>Cnidaria</taxon>
        <taxon>Anthozoa</taxon>
        <taxon>Octocorallia</taxon>
        <taxon>Malacalcyonacea</taxon>
        <taxon>Plexauridae</taxon>
        <taxon>Paramuricea</taxon>
    </lineage>
</organism>
<dbReference type="GO" id="GO:0016887">
    <property type="term" value="F:ATP hydrolysis activity"/>
    <property type="evidence" value="ECO:0007669"/>
    <property type="project" value="InterPro"/>
</dbReference>
<dbReference type="SUPFAM" id="SSF90123">
    <property type="entry name" value="ABC transporter transmembrane region"/>
    <property type="match status" value="1"/>
</dbReference>
<dbReference type="GO" id="GO:0005524">
    <property type="term" value="F:ATP binding"/>
    <property type="evidence" value="ECO:0007669"/>
    <property type="project" value="UniProtKB-KW"/>
</dbReference>
<keyword evidence="3" id="KW-0813">Transport</keyword>
<dbReference type="EMBL" id="CACRXK020004243">
    <property type="protein sequence ID" value="CAB4002045.1"/>
    <property type="molecule type" value="Genomic_DNA"/>
</dbReference>
<dbReference type="InterPro" id="IPR011527">
    <property type="entry name" value="ABC1_TM_dom"/>
</dbReference>
<dbReference type="OrthoDB" id="6500128at2759"/>
<dbReference type="InterPro" id="IPR027417">
    <property type="entry name" value="P-loop_NTPase"/>
</dbReference>
<protein>
    <submittedName>
        <fullName evidence="13">Multidrug resistance-associated 4-like</fullName>
    </submittedName>
</protein>
<feature type="domain" description="ABC transmembrane type-1" evidence="12">
    <location>
        <begin position="193"/>
        <end position="321"/>
    </location>
</feature>
<comment type="subcellular location">
    <subcellularLocation>
        <location evidence="1">Membrane</location>
        <topology evidence="1">Multi-pass membrane protein</topology>
    </subcellularLocation>
</comment>
<dbReference type="Proteomes" id="UP001152795">
    <property type="component" value="Unassembled WGS sequence"/>
</dbReference>
<dbReference type="AlphaFoldDB" id="A0A6S7H8B6"/>
<evidence type="ECO:0000256" key="1">
    <source>
        <dbReference type="ARBA" id="ARBA00004141"/>
    </source>
</evidence>
<evidence type="ECO:0000256" key="5">
    <source>
        <dbReference type="ARBA" id="ARBA00022741"/>
    </source>
</evidence>
<dbReference type="InterPro" id="IPR036640">
    <property type="entry name" value="ABC1_TM_sf"/>
</dbReference>
<evidence type="ECO:0000256" key="6">
    <source>
        <dbReference type="ARBA" id="ARBA00022840"/>
    </source>
</evidence>
<dbReference type="Gene3D" id="1.20.1560.10">
    <property type="entry name" value="ABC transporter type 1, transmembrane domain"/>
    <property type="match status" value="1"/>
</dbReference>
<keyword evidence="14" id="KW-1185">Reference proteome</keyword>
<proteinExistence type="inferred from homology"/>
<keyword evidence="4 10" id="KW-0812">Transmembrane</keyword>
<feature type="transmembrane region" description="Helical" evidence="10">
    <location>
        <begin position="315"/>
        <end position="335"/>
    </location>
</feature>
<evidence type="ECO:0000256" key="9">
    <source>
        <dbReference type="SAM" id="MobiDB-lite"/>
    </source>
</evidence>
<dbReference type="Gene3D" id="3.40.50.300">
    <property type="entry name" value="P-loop containing nucleotide triphosphate hydrolases"/>
    <property type="match status" value="1"/>
</dbReference>
<evidence type="ECO:0000313" key="14">
    <source>
        <dbReference type="Proteomes" id="UP001152795"/>
    </source>
</evidence>
<dbReference type="Pfam" id="PF00664">
    <property type="entry name" value="ABC_membrane"/>
    <property type="match status" value="1"/>
</dbReference>
<comment type="similarity">
    <text evidence="2">Belongs to the ABC transporter superfamily. ABCC family. Conjugate transporter (TC 3.A.1.208) subfamily.</text>
</comment>
<evidence type="ECO:0000256" key="4">
    <source>
        <dbReference type="ARBA" id="ARBA00022692"/>
    </source>
</evidence>
<evidence type="ECO:0000313" key="13">
    <source>
        <dbReference type="EMBL" id="CAB4002045.1"/>
    </source>
</evidence>
<keyword evidence="7 10" id="KW-1133">Transmembrane helix</keyword>
<dbReference type="GO" id="GO:0016020">
    <property type="term" value="C:membrane"/>
    <property type="evidence" value="ECO:0007669"/>
    <property type="project" value="UniProtKB-SubCell"/>
</dbReference>
<evidence type="ECO:0000256" key="10">
    <source>
        <dbReference type="SAM" id="Phobius"/>
    </source>
</evidence>
<feature type="domain" description="ABC transporter" evidence="11">
    <location>
        <begin position="422"/>
        <end position="550"/>
    </location>
</feature>
<evidence type="ECO:0000256" key="3">
    <source>
        <dbReference type="ARBA" id="ARBA00022448"/>
    </source>
</evidence>
<evidence type="ECO:0000259" key="12">
    <source>
        <dbReference type="Pfam" id="PF00664"/>
    </source>
</evidence>
<dbReference type="InterPro" id="IPR003439">
    <property type="entry name" value="ABC_transporter-like_ATP-bd"/>
</dbReference>
<feature type="compositionally biased region" description="Basic and acidic residues" evidence="9">
    <location>
        <begin position="373"/>
        <end position="388"/>
    </location>
</feature>
<dbReference type="PANTHER" id="PTHR24223:SF456">
    <property type="entry name" value="MULTIDRUG RESISTANCE-ASSOCIATED PROTEIN LETHAL(2)03659"/>
    <property type="match status" value="1"/>
</dbReference>
<evidence type="ECO:0000256" key="8">
    <source>
        <dbReference type="ARBA" id="ARBA00023136"/>
    </source>
</evidence>
<name>A0A6S7H8B6_PARCT</name>
<feature type="transmembrane region" description="Helical" evidence="10">
    <location>
        <begin position="90"/>
        <end position="111"/>
    </location>
</feature>
<dbReference type="Pfam" id="PF00005">
    <property type="entry name" value="ABC_tran"/>
    <property type="match status" value="1"/>
</dbReference>
<gene>
    <name evidence="13" type="ORF">PACLA_8A069143</name>
</gene>
<reference evidence="13" key="1">
    <citation type="submission" date="2020-04" db="EMBL/GenBank/DDBJ databases">
        <authorList>
            <person name="Alioto T."/>
            <person name="Alioto T."/>
            <person name="Gomez Garrido J."/>
        </authorList>
    </citation>
    <scope>NUCLEOTIDE SEQUENCE</scope>
    <source>
        <strain evidence="13">A484AB</strain>
    </source>
</reference>
<feature type="transmembrane region" description="Helical" evidence="10">
    <location>
        <begin position="277"/>
        <end position="303"/>
    </location>
</feature>
<evidence type="ECO:0000256" key="2">
    <source>
        <dbReference type="ARBA" id="ARBA00009726"/>
    </source>
</evidence>
<feature type="transmembrane region" description="Helical" evidence="10">
    <location>
        <begin position="192"/>
        <end position="217"/>
    </location>
</feature>
<dbReference type="SUPFAM" id="SSF52540">
    <property type="entry name" value="P-loop containing nucleoside triphosphate hydrolases"/>
    <property type="match status" value="1"/>
</dbReference>
<sequence length="553" mass="62827">MHHENVHRKDRANIISRVLLWWIVDLLWRGYKNPLNQEYLDPVREGASAAHQTKRLEGIWNNEKISARQQNKKPKLWKAMIKYFTWQEHALVNCLMLLNVFGTGIYFYSVTNLIKAIGSNLEQGTHSPNEYLIFIGFMMIGSSCEVLGSQHSCLLLPMLGIKARAALVGLIYKKVLRCSKMSMNAGEVMELLLYFVGWKFLPGLGVFTILALFRLCMTKIDINYRKKASQFAEKRLGYLREVLTIIHSVKLNCLEHVYEKKIRRTRWQEIKYKAKRWIILSASFSFTTCGQHLSTFVIVLVLIYTDRSMLTFDNLFKIMVMSVGIGEIICLKLPISIHFSTGIITGLTRIQQFLESCDATHDTINEFPPTKGKVSEIDEKSRDDEKSSEVVRETPYVCLDNVFCKLLTSNASYAQTEDVILLTDISITISSKQLVIITGSVGSGKSSLLLSILHGELHLAKGSVKQFGNIAYVPDTPWVFPGTIRENILFGLAYDEEWYSNTIKACQLERDFKRFPDQDLSHIGEHGATLSGGQRTRIALARAVYSRADISTG</sequence>
<keyword evidence="5" id="KW-0547">Nucleotide-binding</keyword>
<accession>A0A6S7H8B6</accession>
<feature type="region of interest" description="Disordered" evidence="9">
    <location>
        <begin position="367"/>
        <end position="388"/>
    </location>
</feature>
<keyword evidence="6" id="KW-0067">ATP-binding</keyword>
<evidence type="ECO:0000259" key="11">
    <source>
        <dbReference type="Pfam" id="PF00005"/>
    </source>
</evidence>
<evidence type="ECO:0000256" key="7">
    <source>
        <dbReference type="ARBA" id="ARBA00022989"/>
    </source>
</evidence>
<comment type="caution">
    <text evidence="13">The sequence shown here is derived from an EMBL/GenBank/DDBJ whole genome shotgun (WGS) entry which is preliminary data.</text>
</comment>
<keyword evidence="8 10" id="KW-0472">Membrane</keyword>
<dbReference type="InterPro" id="IPR050173">
    <property type="entry name" value="ABC_transporter_C-like"/>
</dbReference>
<dbReference type="PANTHER" id="PTHR24223">
    <property type="entry name" value="ATP-BINDING CASSETTE SUB-FAMILY C"/>
    <property type="match status" value="1"/>
</dbReference>